<dbReference type="PANTHER" id="PTHR23167">
    <property type="entry name" value="CALPONIN HOMOLOGY DOMAIN-CONTAINING PROTEIN DDB_G0272472-RELATED"/>
    <property type="match status" value="1"/>
</dbReference>
<feature type="region of interest" description="Disordered" evidence="4">
    <location>
        <begin position="1429"/>
        <end position="1452"/>
    </location>
</feature>
<keyword evidence="3" id="KW-0175">Coiled coil</keyword>
<feature type="compositionally biased region" description="Low complexity" evidence="4">
    <location>
        <begin position="1564"/>
        <end position="1575"/>
    </location>
</feature>
<evidence type="ECO:0000313" key="7">
    <source>
        <dbReference type="Proteomes" id="UP000285301"/>
    </source>
</evidence>
<dbReference type="Gene3D" id="3.50.50.60">
    <property type="entry name" value="FAD/NAD(P)-binding domain"/>
    <property type="match status" value="2"/>
</dbReference>
<feature type="region of interest" description="Disordered" evidence="4">
    <location>
        <begin position="1207"/>
        <end position="1236"/>
    </location>
</feature>
<gene>
    <name evidence="6" type="ORF">B4U79_15868</name>
</gene>
<feature type="compositionally biased region" description="Acidic residues" evidence="4">
    <location>
        <begin position="1272"/>
        <end position="1285"/>
    </location>
</feature>
<dbReference type="Gene3D" id="2.10.110.10">
    <property type="entry name" value="Cysteine Rich Protein"/>
    <property type="match status" value="1"/>
</dbReference>
<accession>A0A3S3PKT7</accession>
<dbReference type="OrthoDB" id="20799at2759"/>
<feature type="coiled-coil region" evidence="3">
    <location>
        <begin position="1640"/>
        <end position="1667"/>
    </location>
</feature>
<dbReference type="GO" id="GO:0005737">
    <property type="term" value="C:cytoplasm"/>
    <property type="evidence" value="ECO:0007669"/>
    <property type="project" value="UniProtKB-SubCell"/>
</dbReference>
<feature type="compositionally biased region" description="Low complexity" evidence="4">
    <location>
        <begin position="213"/>
        <end position="224"/>
    </location>
</feature>
<evidence type="ECO:0000259" key="5">
    <source>
        <dbReference type="Pfam" id="PF25413"/>
    </source>
</evidence>
<feature type="region of interest" description="Disordered" evidence="4">
    <location>
        <begin position="956"/>
        <end position="976"/>
    </location>
</feature>
<name>A0A3S3PKT7_9ACAR</name>
<evidence type="ECO:0000256" key="1">
    <source>
        <dbReference type="ARBA" id="ARBA00004496"/>
    </source>
</evidence>
<comment type="subcellular location">
    <subcellularLocation>
        <location evidence="1">Cytoplasm</location>
    </subcellularLocation>
</comment>
<organism evidence="6 7">
    <name type="scientific">Dinothrombium tinctorium</name>
    <dbReference type="NCBI Taxonomy" id="1965070"/>
    <lineage>
        <taxon>Eukaryota</taxon>
        <taxon>Metazoa</taxon>
        <taxon>Ecdysozoa</taxon>
        <taxon>Arthropoda</taxon>
        <taxon>Chelicerata</taxon>
        <taxon>Arachnida</taxon>
        <taxon>Acari</taxon>
        <taxon>Acariformes</taxon>
        <taxon>Trombidiformes</taxon>
        <taxon>Prostigmata</taxon>
        <taxon>Anystina</taxon>
        <taxon>Parasitengona</taxon>
        <taxon>Trombidioidea</taxon>
        <taxon>Trombidiidae</taxon>
        <taxon>Dinothrombium</taxon>
    </lineage>
</organism>
<feature type="compositionally biased region" description="Basic and acidic residues" evidence="4">
    <location>
        <begin position="1328"/>
        <end position="1351"/>
    </location>
</feature>
<evidence type="ECO:0000256" key="2">
    <source>
        <dbReference type="ARBA" id="ARBA00022490"/>
    </source>
</evidence>
<feature type="compositionally biased region" description="Basic and acidic residues" evidence="4">
    <location>
        <begin position="967"/>
        <end position="976"/>
    </location>
</feature>
<evidence type="ECO:0000256" key="3">
    <source>
        <dbReference type="SAM" id="Coils"/>
    </source>
</evidence>
<dbReference type="InterPro" id="IPR057494">
    <property type="entry name" value="Rossman_Mical"/>
</dbReference>
<evidence type="ECO:0000256" key="4">
    <source>
        <dbReference type="SAM" id="MobiDB-lite"/>
    </source>
</evidence>
<sequence>SLSLFVFKFILDLKPGPFNTFYPALKKGITGNNRLDKNWKSQSIFLKIDRKASNRVYHYSGTSNPSKNITSNGSHHHHYSTSNTNCVLQNRNCLIVGGGPCGLRTAIELQFLGANHVVIVEKRDRFSRNNVLHLWPFVISDLKQLAGKKFYGKFCAGSIDHVSIRQLQLMLIKLALIIGCEFIENITFEEICPRNLTTNKSSSRQTSPNGLQPSSCSTSPTTPTCKRKISFCYEKEVIDGNCISSVLEEEESINDGEFKEDANCHENVSHKRQEVEKNEKECKTNEVSENACKQALDDCRCCCHRHRRKSGSESWSCISDNYIGAFAHFSITSSNPLTASSCLDYNALLEKLHTYSFDILVGADGRRNTLADFFPRKEFRGRLAIAITANFINNHTLSEAQIPEISGISFIYNQQLFKALHEETGIDLENICYYKDDTHYFVMTAKKSSLLARGVLFKDYSDTRALLAPTNINRNQLLNYARDAARWTTGYEPLNFALNHYGEADVAMFDFTSMYAAENACRAKRIVRYAPSSCICDKSNHSTGHQPCKKIKSDSTKSSSIEDEGLLLISLVGDSLLEPFWPTGSGCGRGFLSSMDAAWLVRQWVVHRCRTIEDEEQILKVLSERESIYRLLGQTKSENLSQNYPAYTINPITRYPNLTFTLLPHQCKYLLYEDPFPSPEMKRKRNLAFKRLRRATIATTTPFTGEIVNSNDEKKTEETFLKETNSHQSYEESLAAFEENYKGLMSSEDNGSNIMSSSIPSGNKILQQASYDLCLSPSATTMAQLGRSRAKDIETAMRHRRQREQLLRITSEDNQTHTKAQQQYINHMQQQLKSKAAWLMDDNNSKSSVSEEVSSISKGCFNSRVKDLEAKLYAASGLSYSENQKPIEKQVRLPSTKSGSHVMATASTLEQLFDPRNQEKALKEQVRKKMEKEIKFVGKFTPDDWNFKCWEERQRVTPSPKLQSPEPRSKEQKEGFEKHLSYIQKQLSNVDERHKPVRRERKEDKEGQWINLLKEELKDRSVVNEKEVKNNTQESKENINIVKEAQKWKDEKKQTKTCTKCHNPVAPVDKILLNGAILHRSCLKCARCDITLKLSEVRSKTVTDCLSVNNRGKEDAANIEYLCILCCKNKVNNNNNNSAKSNQIVEKTKSLEEKLAPKHVPITPPPVSSNKTAFLTTTSTDNEYETRLKERMKWKEIFLLNNNDVDLRSKEPKSDENRGKDVIDTKNEEKEKDLNTEPKKVLNERIEYENTSISFELYDEDELTKLLNLESDQWDTDDDETEDSSSWDQSDSTDKDFDSDEFDASENVEVVKEVENAVQSANPTEESESVREESDRNSSEIMTDTKETKEEETNDETTSVGNKSTGSIDHEIEDIATPVNAIKEFNTILKRMESNENDKDETETTISSLSGKGSSIFDDINLISVMDGEEDLSTNNPNNKKEIKTSSPSNLAKFSSPKQTYFKVDLPKLSVFNFDNYKSLEENNKPVITSTTSNAKTTTTTTTTYSKIPVLASRVAAEKAATGAGKSSRLPSYSGSFTEKMLQRCRSTPSLSNREGFSRWSTQSSLLSTLSPSSQNKRAGFESKRLSFPPKSQMKDEKSPDTPSISKLPFADCETCTDELKSPKLVTLRTPLQKSATAPKACIEEALEEEERIVRELKTKTENVDDEQLMRKWFKLKNKE</sequence>
<feature type="compositionally biased region" description="Acidic residues" evidence="4">
    <location>
        <begin position="1297"/>
        <end position="1306"/>
    </location>
</feature>
<dbReference type="EMBL" id="NCKU01001588">
    <property type="protein sequence ID" value="RWS11731.1"/>
    <property type="molecule type" value="Genomic_DNA"/>
</dbReference>
<reference evidence="6 7" key="1">
    <citation type="journal article" date="2018" name="Gigascience">
        <title>Genomes of trombidid mites reveal novel predicted allergens and laterally-transferred genes associated with secondary metabolism.</title>
        <authorList>
            <person name="Dong X."/>
            <person name="Chaisiri K."/>
            <person name="Xia D."/>
            <person name="Armstrong S.D."/>
            <person name="Fang Y."/>
            <person name="Donnelly M.J."/>
            <person name="Kadowaki T."/>
            <person name="McGarry J.W."/>
            <person name="Darby A.C."/>
            <person name="Makepeace B.L."/>
        </authorList>
    </citation>
    <scope>NUCLEOTIDE SEQUENCE [LARGE SCALE GENOMIC DNA]</scope>
    <source>
        <strain evidence="6">UoL-WK</strain>
    </source>
</reference>
<feature type="region of interest" description="Disordered" evidence="4">
    <location>
        <begin position="1564"/>
        <end position="1606"/>
    </location>
</feature>
<protein>
    <submittedName>
        <fullName evidence="6">Protein-methionine sulfoxide oxidase MICAL2-like protein</fullName>
    </submittedName>
</protein>
<dbReference type="InterPro" id="IPR036188">
    <property type="entry name" value="FAD/NAD-bd_sf"/>
</dbReference>
<dbReference type="Proteomes" id="UP000285301">
    <property type="component" value="Unassembled WGS sequence"/>
</dbReference>
<comment type="caution">
    <text evidence="6">The sequence shown here is derived from an EMBL/GenBank/DDBJ whole genome shotgun (WGS) entry which is preliminary data.</text>
</comment>
<dbReference type="Pfam" id="PF25413">
    <property type="entry name" value="Rossman_Mical"/>
    <property type="match status" value="1"/>
</dbReference>
<dbReference type="InterPro" id="IPR050540">
    <property type="entry name" value="F-actin_Monoox_Mical"/>
</dbReference>
<proteinExistence type="predicted"/>
<keyword evidence="7" id="KW-1185">Reference proteome</keyword>
<feature type="region of interest" description="Disordered" evidence="4">
    <location>
        <begin position="1272"/>
        <end position="1375"/>
    </location>
</feature>
<dbReference type="PANTHER" id="PTHR23167:SF54">
    <property type="entry name" value="[F-ACTIN]-MONOOXYGENASE MICAL"/>
    <property type="match status" value="1"/>
</dbReference>
<feature type="compositionally biased region" description="Polar residues" evidence="4">
    <location>
        <begin position="199"/>
        <end position="212"/>
    </location>
</feature>
<feature type="domain" description="[F-actin]-monooxygenase MICAL1-3-like Rossman" evidence="5">
    <location>
        <begin position="383"/>
        <end position="510"/>
    </location>
</feature>
<feature type="region of interest" description="Disordered" evidence="4">
    <location>
        <begin position="199"/>
        <end position="224"/>
    </location>
</feature>
<evidence type="ECO:0000313" key="6">
    <source>
        <dbReference type="EMBL" id="RWS11731.1"/>
    </source>
</evidence>
<keyword evidence="2" id="KW-0963">Cytoplasm</keyword>
<dbReference type="STRING" id="1965070.A0A3S3PKT7"/>
<dbReference type="SUPFAM" id="SSF51905">
    <property type="entry name" value="FAD/NAD(P)-binding domain"/>
    <property type="match status" value="2"/>
</dbReference>
<feature type="non-terminal residue" evidence="6">
    <location>
        <position position="1"/>
    </location>
</feature>